<dbReference type="PANTHER" id="PTHR11514">
    <property type="entry name" value="MYC"/>
    <property type="match status" value="1"/>
</dbReference>
<feature type="domain" description="BHLH" evidence="7">
    <location>
        <begin position="346"/>
        <end position="395"/>
    </location>
</feature>
<dbReference type="InterPro" id="IPR011598">
    <property type="entry name" value="bHLH_dom"/>
</dbReference>
<dbReference type="GO" id="GO:0003700">
    <property type="term" value="F:DNA-binding transcription factor activity"/>
    <property type="evidence" value="ECO:0007669"/>
    <property type="project" value="InterPro"/>
</dbReference>
<dbReference type="Pfam" id="PF00010">
    <property type="entry name" value="HLH"/>
    <property type="match status" value="1"/>
</dbReference>
<dbReference type="Gramene" id="OE9A051116T1">
    <property type="protein sequence ID" value="OE9A051116C1"/>
    <property type="gene ID" value="OE9A051116"/>
</dbReference>
<dbReference type="PROSITE" id="PS50888">
    <property type="entry name" value="BHLH"/>
    <property type="match status" value="1"/>
</dbReference>
<dbReference type="PANTHER" id="PTHR11514:SF53">
    <property type="entry name" value="TRANSCRIPTION FACTOR BHLH3"/>
    <property type="match status" value="1"/>
</dbReference>
<proteinExistence type="predicted"/>
<dbReference type="GO" id="GO:0005634">
    <property type="term" value="C:nucleus"/>
    <property type="evidence" value="ECO:0007669"/>
    <property type="project" value="UniProtKB-SubCell"/>
</dbReference>
<dbReference type="Gene3D" id="4.10.280.10">
    <property type="entry name" value="Helix-loop-helix DNA-binding domain"/>
    <property type="match status" value="1"/>
</dbReference>
<evidence type="ECO:0000256" key="2">
    <source>
        <dbReference type="ARBA" id="ARBA00023015"/>
    </source>
</evidence>
<feature type="region of interest" description="Disordered" evidence="6">
    <location>
        <begin position="314"/>
        <end position="357"/>
    </location>
</feature>
<dbReference type="SUPFAM" id="SSF47459">
    <property type="entry name" value="HLH, helix-loop-helix DNA-binding domain"/>
    <property type="match status" value="1"/>
</dbReference>
<accession>A0A8S0Q102</accession>
<evidence type="ECO:0000313" key="8">
    <source>
        <dbReference type="EMBL" id="CAA2959878.1"/>
    </source>
</evidence>
<evidence type="ECO:0000259" key="7">
    <source>
        <dbReference type="PROSITE" id="PS50888"/>
    </source>
</evidence>
<dbReference type="InterPro" id="IPR025610">
    <property type="entry name" value="MYC/MYB_N"/>
</dbReference>
<keyword evidence="3 5" id="KW-0804">Transcription</keyword>
<feature type="compositionally biased region" description="Basic and acidic residues" evidence="6">
    <location>
        <begin position="340"/>
        <end position="357"/>
    </location>
</feature>
<keyword evidence="9" id="KW-1185">Reference proteome</keyword>
<feature type="region of interest" description="Disordered" evidence="6">
    <location>
        <begin position="264"/>
        <end position="302"/>
    </location>
</feature>
<evidence type="ECO:0000313" key="9">
    <source>
        <dbReference type="Proteomes" id="UP000594638"/>
    </source>
</evidence>
<gene>
    <name evidence="8" type="ORF">OLEA9_A051116</name>
</gene>
<dbReference type="CDD" id="cd11449">
    <property type="entry name" value="bHLH_AtAIB_like"/>
    <property type="match status" value="1"/>
</dbReference>
<evidence type="ECO:0000256" key="3">
    <source>
        <dbReference type="ARBA" id="ARBA00023163"/>
    </source>
</evidence>
<dbReference type="SMART" id="SM00353">
    <property type="entry name" value="HLH"/>
    <property type="match status" value="1"/>
</dbReference>
<evidence type="ECO:0000256" key="1">
    <source>
        <dbReference type="ARBA" id="ARBA00004123"/>
    </source>
</evidence>
<sequence length="496" mass="55448">MGDKFWLNEEEKSMVESVLGSECAEYIVWSASNKVLSEFTVSGGDLGVHQGLCRILEGSDWTYAIYWQVSESRSGKPALIWGDGHCREPKEGEDKDGNGTKNQNLAEEYRKKLVLQKIRASLGRSEDENIVPKLNQVSDFTMFYLTSMYFVFPLDRPSIPSQSFNSGGSIWVSDEKSCLEYYQLRSYLAKSANFETLVFVPAISGVVEIGSRKSIPEDKYVMELVKSMFGKPNLTRAKTFPKLFGQELSLEGFESGPISISSSPNVEDISGFPSESHSIQTLGSSSQVCVNSSNGHQIDDGEARQSPHINQEVVGQPNSQTQKDLSIVPEVQKPKKRGRKPADGRKEPLNHVEAERQRREKLNQQFYALRAIVPNVSKMDKASLLGDAIAYITDLETKIRIWESEKEMVINNQKWYAIPEIDFQARHEDAVVQLSYPLDSHPISGVVMALREHQATAQQCDVSISDEAEVVHTFSIQTQSGSAHQLKEKLAASLLK</sequence>
<dbReference type="OrthoDB" id="677168at2759"/>
<name>A0A8S0Q102_OLEEU</name>
<dbReference type="GO" id="GO:0000976">
    <property type="term" value="F:transcription cis-regulatory region binding"/>
    <property type="evidence" value="ECO:0007669"/>
    <property type="project" value="TreeGrafter"/>
</dbReference>
<feature type="compositionally biased region" description="Polar residues" evidence="6">
    <location>
        <begin position="273"/>
        <end position="296"/>
    </location>
</feature>
<feature type="compositionally biased region" description="Basic and acidic residues" evidence="6">
    <location>
        <begin position="84"/>
        <end position="98"/>
    </location>
</feature>
<evidence type="ECO:0000256" key="4">
    <source>
        <dbReference type="ARBA" id="ARBA00023242"/>
    </source>
</evidence>
<keyword evidence="2 5" id="KW-0805">Transcription regulation</keyword>
<comment type="caution">
    <text evidence="8">The sequence shown here is derived from an EMBL/GenBank/DDBJ whole genome shotgun (WGS) entry which is preliminary data.</text>
</comment>
<dbReference type="EMBL" id="CACTIH010000352">
    <property type="protein sequence ID" value="CAA2959878.1"/>
    <property type="molecule type" value="Genomic_DNA"/>
</dbReference>
<dbReference type="InterPro" id="IPR036638">
    <property type="entry name" value="HLH_DNA-bd_sf"/>
</dbReference>
<dbReference type="Pfam" id="PF14215">
    <property type="entry name" value="bHLH-MYC_N"/>
    <property type="match status" value="1"/>
</dbReference>
<dbReference type="AlphaFoldDB" id="A0A8S0Q102"/>
<dbReference type="InterPro" id="IPR045084">
    <property type="entry name" value="AIB/MYC-like"/>
</dbReference>
<protein>
    <recommendedName>
        <fullName evidence="5">Transcription factor</fullName>
        <shortName evidence="5">bHLH transcription factor</shortName>
    </recommendedName>
    <alternativeName>
        <fullName evidence="5">Basic helix-loop-helix protein</fullName>
    </alternativeName>
</protein>
<evidence type="ECO:0000256" key="5">
    <source>
        <dbReference type="RuleBase" id="RU369104"/>
    </source>
</evidence>
<reference evidence="8 9" key="1">
    <citation type="submission" date="2019-12" db="EMBL/GenBank/DDBJ databases">
        <authorList>
            <person name="Alioto T."/>
            <person name="Alioto T."/>
            <person name="Gomez Garrido J."/>
        </authorList>
    </citation>
    <scope>NUCLEOTIDE SEQUENCE [LARGE SCALE GENOMIC DNA]</scope>
</reference>
<feature type="region of interest" description="Disordered" evidence="6">
    <location>
        <begin position="83"/>
        <end position="102"/>
    </location>
</feature>
<keyword evidence="4 5" id="KW-0539">Nucleus</keyword>
<organism evidence="8 9">
    <name type="scientific">Olea europaea subsp. europaea</name>
    <dbReference type="NCBI Taxonomy" id="158383"/>
    <lineage>
        <taxon>Eukaryota</taxon>
        <taxon>Viridiplantae</taxon>
        <taxon>Streptophyta</taxon>
        <taxon>Embryophyta</taxon>
        <taxon>Tracheophyta</taxon>
        <taxon>Spermatophyta</taxon>
        <taxon>Magnoliopsida</taxon>
        <taxon>eudicotyledons</taxon>
        <taxon>Gunneridae</taxon>
        <taxon>Pentapetalae</taxon>
        <taxon>asterids</taxon>
        <taxon>lamiids</taxon>
        <taxon>Lamiales</taxon>
        <taxon>Oleaceae</taxon>
        <taxon>Oleeae</taxon>
        <taxon>Olea</taxon>
    </lineage>
</organism>
<evidence type="ECO:0000256" key="6">
    <source>
        <dbReference type="SAM" id="MobiDB-lite"/>
    </source>
</evidence>
<comment type="subcellular location">
    <subcellularLocation>
        <location evidence="1 5">Nucleus</location>
    </subcellularLocation>
</comment>
<dbReference type="Proteomes" id="UP000594638">
    <property type="component" value="Unassembled WGS sequence"/>
</dbReference>
<dbReference type="GO" id="GO:0046983">
    <property type="term" value="F:protein dimerization activity"/>
    <property type="evidence" value="ECO:0007669"/>
    <property type="project" value="InterPro"/>
</dbReference>